<dbReference type="RefSeq" id="WP_137410533.1">
    <property type="nucleotide sequence ID" value="NZ_CP109968.1"/>
</dbReference>
<accession>A0A4Z1R6Z6</accession>
<dbReference type="OrthoDB" id="7630456at2"/>
<evidence type="ECO:0000313" key="2">
    <source>
        <dbReference type="Proteomes" id="UP000298735"/>
    </source>
</evidence>
<dbReference type="InterPro" id="IPR021508">
    <property type="entry name" value="Gp17-like"/>
</dbReference>
<gene>
    <name evidence="1" type="ORF">CFBP5507_07700</name>
</gene>
<protein>
    <submittedName>
        <fullName evidence="1">DUF3168 domain-containing protein</fullName>
    </submittedName>
</protein>
<dbReference type="EMBL" id="CP109968">
    <property type="protein sequence ID" value="UYZ06149.1"/>
    <property type="molecule type" value="Genomic_DNA"/>
</dbReference>
<dbReference type="InterPro" id="IPR053745">
    <property type="entry name" value="Viral_Tail_Comp_sf"/>
</dbReference>
<dbReference type="Gene3D" id="3.30.2000.30">
    <property type="match status" value="1"/>
</dbReference>
<dbReference type="AlphaFoldDB" id="A0A4Z1R6Z6"/>
<name>A0A4Z1R6Z6_9HYPH</name>
<sequence length="150" mass="16746">MEWKDQRMSIEPVLTLQTAIRNRLINKPEVTALVPPTHIRAGSTRPDKTPCIVIADGNTELHGNDYRAQTAAWVYLDLHVWTLDAGQDASKEIAAAVNGALSKYNLSAEMESAGAYCDHFKVTTIRHPRDPDPQYGHSILSVEALIRWLK</sequence>
<evidence type="ECO:0000313" key="1">
    <source>
        <dbReference type="EMBL" id="UYZ06149.1"/>
    </source>
</evidence>
<dbReference type="Proteomes" id="UP000298735">
    <property type="component" value="Chromosome Circular"/>
</dbReference>
<dbReference type="Pfam" id="PF11367">
    <property type="entry name" value="Tail_completion_gp17"/>
    <property type="match status" value="1"/>
</dbReference>
<organism evidence="1 2">
    <name type="scientific">Agrobacterium salinitolerans</name>
    <dbReference type="NCBI Taxonomy" id="1183413"/>
    <lineage>
        <taxon>Bacteria</taxon>
        <taxon>Pseudomonadati</taxon>
        <taxon>Pseudomonadota</taxon>
        <taxon>Alphaproteobacteria</taxon>
        <taxon>Hyphomicrobiales</taxon>
        <taxon>Rhizobiaceae</taxon>
        <taxon>Rhizobium/Agrobacterium group</taxon>
        <taxon>Agrobacterium</taxon>
    </lineage>
</organism>
<dbReference type="KEGG" id="asal:CFBP5507_07700"/>
<reference evidence="1" key="1">
    <citation type="submission" date="2022-10" db="EMBL/GenBank/DDBJ databases">
        <title>Complete genome sequence of Agrobacterium salinitolerans CFBP5507.</title>
        <authorList>
            <person name="Tchabashvili S."/>
            <person name="Yen H.-C."/>
            <person name="Haryono M."/>
            <person name="Lin Y.-C."/>
            <person name="Lai E.-M."/>
            <person name="Kuo C.-H."/>
        </authorList>
    </citation>
    <scope>NUCLEOTIDE SEQUENCE</scope>
    <source>
        <strain evidence="1">CFBP5507</strain>
    </source>
</reference>
<proteinExistence type="predicted"/>